<evidence type="ECO:0000256" key="2">
    <source>
        <dbReference type="ARBA" id="ARBA00005245"/>
    </source>
</evidence>
<organism evidence="8 9">
    <name type="scientific">Lactuca sativa</name>
    <name type="common">Garden lettuce</name>
    <dbReference type="NCBI Taxonomy" id="4236"/>
    <lineage>
        <taxon>Eukaryota</taxon>
        <taxon>Viridiplantae</taxon>
        <taxon>Streptophyta</taxon>
        <taxon>Embryophyta</taxon>
        <taxon>Tracheophyta</taxon>
        <taxon>Spermatophyta</taxon>
        <taxon>Magnoliopsida</taxon>
        <taxon>eudicotyledons</taxon>
        <taxon>Gunneridae</taxon>
        <taxon>Pentapetalae</taxon>
        <taxon>asterids</taxon>
        <taxon>campanulids</taxon>
        <taxon>Asterales</taxon>
        <taxon>Asteraceae</taxon>
        <taxon>Cichorioideae</taxon>
        <taxon>Cichorieae</taxon>
        <taxon>Lactucinae</taxon>
        <taxon>Lactuca</taxon>
    </lineage>
</organism>
<dbReference type="GO" id="GO:0006465">
    <property type="term" value="P:signal peptide processing"/>
    <property type="evidence" value="ECO:0007669"/>
    <property type="project" value="InterPro"/>
</dbReference>
<evidence type="ECO:0000313" key="9">
    <source>
        <dbReference type="Proteomes" id="UP000235145"/>
    </source>
</evidence>
<accession>A0A9R1X8L4</accession>
<dbReference type="AlphaFoldDB" id="A0A9R1X8L4"/>
<evidence type="ECO:0000313" key="8">
    <source>
        <dbReference type="EMBL" id="KAJ0201544.1"/>
    </source>
</evidence>
<evidence type="ECO:0008006" key="10">
    <source>
        <dbReference type="Google" id="ProtNLM"/>
    </source>
</evidence>
<gene>
    <name evidence="8" type="ORF">LSAT_V11C600337340</name>
</gene>
<dbReference type="OrthoDB" id="1861824at2759"/>
<comment type="subcellular location">
    <subcellularLocation>
        <location evidence="1">Endoplasmic reticulum membrane</location>
        <topology evidence="1">Multi-pass membrane protein</topology>
    </subcellularLocation>
</comment>
<evidence type="ECO:0000256" key="4">
    <source>
        <dbReference type="ARBA" id="ARBA00022824"/>
    </source>
</evidence>
<dbReference type="EMBL" id="NBSK02000006">
    <property type="protein sequence ID" value="KAJ0201544.1"/>
    <property type="molecule type" value="Genomic_DNA"/>
</dbReference>
<keyword evidence="6 7" id="KW-0472">Membrane</keyword>
<dbReference type="Pfam" id="PF06645">
    <property type="entry name" value="SPC12"/>
    <property type="match status" value="1"/>
</dbReference>
<dbReference type="Proteomes" id="UP000235145">
    <property type="component" value="Unassembled WGS sequence"/>
</dbReference>
<dbReference type="InterPro" id="IPR009542">
    <property type="entry name" value="Spc1/SPCS1"/>
</dbReference>
<dbReference type="PANTHER" id="PTHR38354:SF2">
    <property type="entry name" value="SIGNAL PEPTIDASE COMPLEX-LIKE PROTEIN DTM1"/>
    <property type="match status" value="1"/>
</dbReference>
<evidence type="ECO:0000256" key="5">
    <source>
        <dbReference type="ARBA" id="ARBA00022989"/>
    </source>
</evidence>
<proteinExistence type="inferred from homology"/>
<protein>
    <recommendedName>
        <fullName evidence="10">Signal peptidase complex-like protein DTM1</fullName>
    </recommendedName>
</protein>
<evidence type="ECO:0000256" key="3">
    <source>
        <dbReference type="ARBA" id="ARBA00022692"/>
    </source>
</evidence>
<evidence type="ECO:0000256" key="6">
    <source>
        <dbReference type="ARBA" id="ARBA00023136"/>
    </source>
</evidence>
<dbReference type="GO" id="GO:0048658">
    <property type="term" value="P:anther wall tapetum development"/>
    <property type="evidence" value="ECO:0007669"/>
    <property type="project" value="EnsemblPlants"/>
</dbReference>
<dbReference type="PANTHER" id="PTHR38354">
    <property type="entry name" value="SIGNAL PEPTIDASE COMPLEX-LIKE PROTEIN DTM1"/>
    <property type="match status" value="1"/>
</dbReference>
<feature type="transmembrane region" description="Helical" evidence="7">
    <location>
        <begin position="6"/>
        <end position="24"/>
    </location>
</feature>
<feature type="transmembrane region" description="Helical" evidence="7">
    <location>
        <begin position="31"/>
        <end position="50"/>
    </location>
</feature>
<keyword evidence="5 7" id="KW-1133">Transmembrane helix</keyword>
<keyword evidence="9" id="KW-1185">Reference proteome</keyword>
<keyword evidence="4" id="KW-0256">Endoplasmic reticulum</keyword>
<comment type="caution">
    <text evidence="8">The sequence shown here is derived from an EMBL/GenBank/DDBJ whole genome shotgun (WGS) entry which is preliminary data.</text>
</comment>
<name>A0A9R1X8L4_LACSA</name>
<keyword evidence="3 7" id="KW-0812">Transmembrane</keyword>
<comment type="similarity">
    <text evidence="2">Belongs to the SPCS1 family.</text>
</comment>
<dbReference type="Gramene" id="rna-gnl|WGS:NBSK|LSAT_6X103041_mrna">
    <property type="protein sequence ID" value="cds-PLY76370.1"/>
    <property type="gene ID" value="gene-LSAT_6X103041"/>
</dbReference>
<sequence>MADDATLRRSLICLAAIMAVIGLYTHSLKKVMATYLFGMLAIGGVVLPDWEFFDRPVSQWNSPLSVPHLPPLHPPHSPPTPSRFRFYPIRTMIYAMVYGYAFYKWWMYISST</sequence>
<feature type="transmembrane region" description="Helical" evidence="7">
    <location>
        <begin position="84"/>
        <end position="103"/>
    </location>
</feature>
<dbReference type="GO" id="GO:0005787">
    <property type="term" value="C:signal peptidase complex"/>
    <property type="evidence" value="ECO:0007669"/>
    <property type="project" value="InterPro"/>
</dbReference>
<reference evidence="8 9" key="1">
    <citation type="journal article" date="2017" name="Nat. Commun.">
        <title>Genome assembly with in vitro proximity ligation data and whole-genome triplication in lettuce.</title>
        <authorList>
            <person name="Reyes-Chin-Wo S."/>
            <person name="Wang Z."/>
            <person name="Yang X."/>
            <person name="Kozik A."/>
            <person name="Arikit S."/>
            <person name="Song C."/>
            <person name="Xia L."/>
            <person name="Froenicke L."/>
            <person name="Lavelle D.O."/>
            <person name="Truco M.J."/>
            <person name="Xia R."/>
            <person name="Zhu S."/>
            <person name="Xu C."/>
            <person name="Xu H."/>
            <person name="Xu X."/>
            <person name="Cox K."/>
            <person name="Korf I."/>
            <person name="Meyers B.C."/>
            <person name="Michelmore R.W."/>
        </authorList>
    </citation>
    <scope>NUCLEOTIDE SEQUENCE [LARGE SCALE GENOMIC DNA]</scope>
    <source>
        <strain evidence="9">cv. Salinas</strain>
        <tissue evidence="8">Seedlings</tissue>
    </source>
</reference>
<dbReference type="InterPro" id="IPR039955">
    <property type="entry name" value="DTM1"/>
</dbReference>
<evidence type="ECO:0000256" key="7">
    <source>
        <dbReference type="SAM" id="Phobius"/>
    </source>
</evidence>
<dbReference type="GO" id="GO:0009555">
    <property type="term" value="P:pollen development"/>
    <property type="evidence" value="ECO:0007669"/>
    <property type="project" value="EnsemblPlants"/>
</dbReference>
<evidence type="ECO:0000256" key="1">
    <source>
        <dbReference type="ARBA" id="ARBA00004477"/>
    </source>
</evidence>